<accession>A0A5E6Y7I8</accession>
<reference evidence="1 2" key="1">
    <citation type="submission" date="2019-09" db="EMBL/GenBank/DDBJ databases">
        <authorList>
            <person name="Chandra G."/>
            <person name="Truman W A."/>
        </authorList>
    </citation>
    <scope>NUCLEOTIDE SEQUENCE [LARGE SCALE GENOMIC DNA]</scope>
    <source>
        <strain evidence="1">PS624</strain>
    </source>
</reference>
<organism evidence="1 2">
    <name type="scientific">Pseudomonas fluorescens</name>
    <dbReference type="NCBI Taxonomy" id="294"/>
    <lineage>
        <taxon>Bacteria</taxon>
        <taxon>Pseudomonadati</taxon>
        <taxon>Pseudomonadota</taxon>
        <taxon>Gammaproteobacteria</taxon>
        <taxon>Pseudomonadales</taxon>
        <taxon>Pseudomonadaceae</taxon>
        <taxon>Pseudomonas</taxon>
    </lineage>
</organism>
<proteinExistence type="predicted"/>
<dbReference type="EMBL" id="CABVGZ010000152">
    <property type="protein sequence ID" value="VVN48051.1"/>
    <property type="molecule type" value="Genomic_DNA"/>
</dbReference>
<dbReference type="AlphaFoldDB" id="A0A5E6Y7I8"/>
<gene>
    <name evidence="1" type="ORF">PS624_05996</name>
</gene>
<protein>
    <submittedName>
        <fullName evidence="1">Uncharacterized protein</fullName>
    </submittedName>
</protein>
<name>A0A5E6Y7I8_PSEFL</name>
<sequence>MFEGVFRCLYARLHADQITDVFAQTLVELHEKIHRW</sequence>
<evidence type="ECO:0000313" key="2">
    <source>
        <dbReference type="Proteomes" id="UP000326241"/>
    </source>
</evidence>
<evidence type="ECO:0000313" key="1">
    <source>
        <dbReference type="EMBL" id="VVN48051.1"/>
    </source>
</evidence>
<dbReference type="Proteomes" id="UP000326241">
    <property type="component" value="Unassembled WGS sequence"/>
</dbReference>